<dbReference type="Proteomes" id="UP000186230">
    <property type="component" value="Chromosome"/>
</dbReference>
<dbReference type="STRING" id="1229726.GRFL_1020"/>
<dbReference type="GO" id="GO:0006302">
    <property type="term" value="P:double-strand break repair"/>
    <property type="evidence" value="ECO:0007669"/>
    <property type="project" value="TreeGrafter"/>
</dbReference>
<dbReference type="OrthoDB" id="9806424at2"/>
<feature type="domain" description="DNA-directed DNA polymerase family A palm" evidence="7">
    <location>
        <begin position="206"/>
        <end position="418"/>
    </location>
</feature>
<dbReference type="InterPro" id="IPR043502">
    <property type="entry name" value="DNA/RNA_pol_sf"/>
</dbReference>
<dbReference type="SUPFAM" id="SSF56672">
    <property type="entry name" value="DNA/RNA polymerases"/>
    <property type="match status" value="1"/>
</dbReference>
<dbReference type="KEGG" id="gfl:GRFL_1020"/>
<evidence type="ECO:0000259" key="7">
    <source>
        <dbReference type="SMART" id="SM00482"/>
    </source>
</evidence>
<comment type="similarity">
    <text evidence="1">Belongs to the DNA polymerase type-A family.</text>
</comment>
<dbReference type="RefSeq" id="WP_083643589.1">
    <property type="nucleotide sequence ID" value="NZ_AMRU01000002.1"/>
</dbReference>
<dbReference type="FunFam" id="1.10.150.20:FF:000002">
    <property type="entry name" value="DNA polymerase I"/>
    <property type="match status" value="1"/>
</dbReference>
<keyword evidence="4" id="KW-0235">DNA replication</keyword>
<dbReference type="PRINTS" id="PR00868">
    <property type="entry name" value="DNAPOLI"/>
</dbReference>
<evidence type="ECO:0000256" key="3">
    <source>
        <dbReference type="ARBA" id="ARBA00020311"/>
    </source>
</evidence>
<name>A0A1L7I3G1_9FLAO</name>
<evidence type="ECO:0000313" key="8">
    <source>
        <dbReference type="EMBL" id="APU67744.1"/>
    </source>
</evidence>
<dbReference type="GO" id="GO:0006261">
    <property type="term" value="P:DNA-templated DNA replication"/>
    <property type="evidence" value="ECO:0007669"/>
    <property type="project" value="InterPro"/>
</dbReference>
<dbReference type="PANTHER" id="PTHR10133:SF27">
    <property type="entry name" value="DNA POLYMERASE NU"/>
    <property type="match status" value="1"/>
</dbReference>
<sequence length="454" mass="51005">MKNKNKLTLEGVDPKIVTNYACEDVDQTLQLRNHLQPIIDKYKLNTPCQLDFEVVKVLASMEYNGVCIDKNELEKIERKVVNGIAEAKATIEKFTKGEVNLASSSQISSFLFEQLHLNPIGGKGKSGHYSVSKNVLTKLVGEHEIISALLDYRALTKVKSTFIKALKATHPKTGRLHTSFNLTVTSTGRLSSSKPNLQNIPSRSVGKQLRAVFVPPTGHVFIGADYSNIELRVAAHLSQDKNMLNSYRTGVDVHSLTASKIFNVDDIEKVSKPQRDVAKTVNFGLLYGMTAQGLSERLSREEDYYSPEQCQQFINDFFELYEGVAKFRDELIERATIKGYAETMIGRRRPLPELQSNDTSKREAGKRKALNTPIQGTAADILKTAMVNIYNRIQNEDLKSKMLLQVHDELLIEVPTGEKELMEKLVKQEMKNAVSLSIPLEVELKVGQTWQEVH</sequence>
<keyword evidence="8" id="KW-0808">Transferase</keyword>
<dbReference type="InterPro" id="IPR002298">
    <property type="entry name" value="DNA_polymerase_A"/>
</dbReference>
<evidence type="ECO:0000256" key="2">
    <source>
        <dbReference type="ARBA" id="ARBA00012417"/>
    </source>
</evidence>
<dbReference type="Pfam" id="PF00476">
    <property type="entry name" value="DNA_pol_A"/>
    <property type="match status" value="1"/>
</dbReference>
<evidence type="ECO:0000256" key="5">
    <source>
        <dbReference type="ARBA" id="ARBA00049244"/>
    </source>
</evidence>
<keyword evidence="8" id="KW-0548">Nucleotidyltransferase</keyword>
<dbReference type="GO" id="GO:0003677">
    <property type="term" value="F:DNA binding"/>
    <property type="evidence" value="ECO:0007669"/>
    <property type="project" value="InterPro"/>
</dbReference>
<dbReference type="GO" id="GO:0003887">
    <property type="term" value="F:DNA-directed DNA polymerase activity"/>
    <property type="evidence" value="ECO:0007669"/>
    <property type="project" value="UniProtKB-EC"/>
</dbReference>
<dbReference type="EMBL" id="CP016359">
    <property type="protein sequence ID" value="APU67744.1"/>
    <property type="molecule type" value="Genomic_DNA"/>
</dbReference>
<evidence type="ECO:0000256" key="6">
    <source>
        <dbReference type="SAM" id="MobiDB-lite"/>
    </source>
</evidence>
<dbReference type="EC" id="2.7.7.7" evidence="2"/>
<dbReference type="Gene3D" id="3.30.420.10">
    <property type="entry name" value="Ribonuclease H-like superfamily/Ribonuclease H"/>
    <property type="match status" value="1"/>
</dbReference>
<comment type="catalytic activity">
    <reaction evidence="5">
        <text>DNA(n) + a 2'-deoxyribonucleoside 5'-triphosphate = DNA(n+1) + diphosphate</text>
        <dbReference type="Rhea" id="RHEA:22508"/>
        <dbReference type="Rhea" id="RHEA-COMP:17339"/>
        <dbReference type="Rhea" id="RHEA-COMP:17340"/>
        <dbReference type="ChEBI" id="CHEBI:33019"/>
        <dbReference type="ChEBI" id="CHEBI:61560"/>
        <dbReference type="ChEBI" id="CHEBI:173112"/>
        <dbReference type="EC" id="2.7.7.7"/>
    </reaction>
</comment>
<evidence type="ECO:0000256" key="4">
    <source>
        <dbReference type="ARBA" id="ARBA00022705"/>
    </source>
</evidence>
<protein>
    <recommendedName>
        <fullName evidence="3">DNA polymerase I</fullName>
        <ecNumber evidence="2">2.7.7.7</ecNumber>
    </recommendedName>
</protein>
<dbReference type="SMART" id="SM00482">
    <property type="entry name" value="POLAc"/>
    <property type="match status" value="1"/>
</dbReference>
<dbReference type="InterPro" id="IPR036397">
    <property type="entry name" value="RNaseH_sf"/>
</dbReference>
<evidence type="ECO:0000313" key="9">
    <source>
        <dbReference type="Proteomes" id="UP000186230"/>
    </source>
</evidence>
<dbReference type="Gene3D" id="1.20.1060.10">
    <property type="entry name" value="Taq DNA Polymerase, Chain T, domain 4"/>
    <property type="match status" value="1"/>
</dbReference>
<dbReference type="AlphaFoldDB" id="A0A1L7I3G1"/>
<dbReference type="InterPro" id="IPR001098">
    <property type="entry name" value="DNA-dir_DNA_pol_A_palm_dom"/>
</dbReference>
<dbReference type="CDD" id="cd08637">
    <property type="entry name" value="DNA_pol_A_pol_I_C"/>
    <property type="match status" value="1"/>
</dbReference>
<dbReference type="Gene3D" id="1.10.150.20">
    <property type="entry name" value="5' to 3' exonuclease, C-terminal subdomain"/>
    <property type="match status" value="1"/>
</dbReference>
<organism evidence="8 9">
    <name type="scientific">Christiangramia flava JLT2011</name>
    <dbReference type="NCBI Taxonomy" id="1229726"/>
    <lineage>
        <taxon>Bacteria</taxon>
        <taxon>Pseudomonadati</taxon>
        <taxon>Bacteroidota</taxon>
        <taxon>Flavobacteriia</taxon>
        <taxon>Flavobacteriales</taxon>
        <taxon>Flavobacteriaceae</taxon>
        <taxon>Christiangramia</taxon>
    </lineage>
</organism>
<evidence type="ECO:0000256" key="1">
    <source>
        <dbReference type="ARBA" id="ARBA00007705"/>
    </source>
</evidence>
<accession>A0A1L7I3G1</accession>
<gene>
    <name evidence="8" type="ORF">GRFL_1020</name>
</gene>
<feature type="region of interest" description="Disordered" evidence="6">
    <location>
        <begin position="348"/>
        <end position="369"/>
    </location>
</feature>
<dbReference type="PANTHER" id="PTHR10133">
    <property type="entry name" value="DNA POLYMERASE I"/>
    <property type="match status" value="1"/>
</dbReference>
<proteinExistence type="inferred from homology"/>
<keyword evidence="9" id="KW-1185">Reference proteome</keyword>
<dbReference type="Gene3D" id="3.30.70.370">
    <property type="match status" value="1"/>
</dbReference>
<reference evidence="8 9" key="1">
    <citation type="submission" date="2016-07" db="EMBL/GenBank/DDBJ databases">
        <title>Multi-omics approach to identify versatile polysaccharide utilization systems of a marine flavobacterium Gramella flava.</title>
        <authorList>
            <person name="Tang K."/>
        </authorList>
    </citation>
    <scope>NUCLEOTIDE SEQUENCE [LARGE SCALE GENOMIC DNA]</scope>
    <source>
        <strain evidence="8 9">JLT2011</strain>
    </source>
</reference>